<keyword evidence="6 9" id="KW-0224">Dipeptidase</keyword>
<dbReference type="GO" id="GO:0008270">
    <property type="term" value="F:zinc ion binding"/>
    <property type="evidence" value="ECO:0007669"/>
    <property type="project" value="UniProtKB-UniRule"/>
</dbReference>
<feature type="binding site" evidence="9">
    <location>
        <position position="153"/>
    </location>
    <ligand>
        <name>Zn(2+)</name>
        <dbReference type="ChEBI" id="CHEBI:29105"/>
        <note>catalytic</note>
    </ligand>
</feature>
<feature type="binding site" evidence="9">
    <location>
        <position position="160"/>
    </location>
    <ligand>
        <name>Zn(2+)</name>
        <dbReference type="ChEBI" id="CHEBI:29105"/>
        <note>catalytic</note>
    </ligand>
</feature>
<dbReference type="GO" id="GO:0160237">
    <property type="term" value="F:D-Ala-D-Ala dipeptidase activity"/>
    <property type="evidence" value="ECO:0007669"/>
    <property type="project" value="UniProtKB-EC"/>
</dbReference>
<feature type="binding site" evidence="9">
    <location>
        <position position="232"/>
    </location>
    <ligand>
        <name>Zn(2+)</name>
        <dbReference type="ChEBI" id="CHEBI:29105"/>
        <note>catalytic</note>
    </ligand>
</feature>
<evidence type="ECO:0000313" key="11">
    <source>
        <dbReference type="EMBL" id="KAA1251524.1"/>
    </source>
</evidence>
<dbReference type="EMBL" id="VTZN01000013">
    <property type="protein sequence ID" value="KAA1251524.1"/>
    <property type="molecule type" value="Genomic_DNA"/>
</dbReference>
<sequence length="250" mass="26262">MGVLGRLGAGILVLACAASCRFSAAPSASSRSAVRAIATTTSTSVPGVPPVSAAAAAAGLVDVRSVVPDAIVELRYATANNFTHTQLYPAGARCLVHQSMAQGLAAAASALRPQGQLLVFWDCYRPHDVQIKLFQVVPNPAWVARPGPYAHSHEAGRSVDVTFASAQAQCPPERQLNGPCLADMGTDFDDFSSRAEAFATQGVSDVAQVNRKRLRDVMNYGGLSVYSGEWWHFDGPGAGVDRAILNAPID</sequence>
<dbReference type="GO" id="GO:0008237">
    <property type="term" value="F:metallopeptidase activity"/>
    <property type="evidence" value="ECO:0007669"/>
    <property type="project" value="UniProtKB-KW"/>
</dbReference>
<dbReference type="Proteomes" id="UP000324701">
    <property type="component" value="Unassembled WGS sequence"/>
</dbReference>
<evidence type="ECO:0000256" key="7">
    <source>
        <dbReference type="ARBA" id="ARBA00023049"/>
    </source>
</evidence>
<evidence type="ECO:0000256" key="5">
    <source>
        <dbReference type="ARBA" id="ARBA00022833"/>
    </source>
</evidence>
<dbReference type="AlphaFoldDB" id="A0A5B1BWB4"/>
<feature type="chain" id="PRO_5023043808" description="D-alanyl-D-alanine dipeptidase" evidence="10">
    <location>
        <begin position="25"/>
        <end position="250"/>
    </location>
</feature>
<organism evidence="11 12">
    <name type="scientific">Mycobacterium simiae</name>
    <name type="common">Mycobacterium habana</name>
    <dbReference type="NCBI Taxonomy" id="1784"/>
    <lineage>
        <taxon>Bacteria</taxon>
        <taxon>Bacillati</taxon>
        <taxon>Actinomycetota</taxon>
        <taxon>Actinomycetes</taxon>
        <taxon>Mycobacteriales</taxon>
        <taxon>Mycobacteriaceae</taxon>
        <taxon>Mycobacterium</taxon>
        <taxon>Mycobacterium simiae complex</taxon>
    </lineage>
</organism>
<keyword evidence="10" id="KW-0732">Signal</keyword>
<evidence type="ECO:0000256" key="6">
    <source>
        <dbReference type="ARBA" id="ARBA00022997"/>
    </source>
</evidence>
<accession>A0A5B1BWB4</accession>
<keyword evidence="2 9" id="KW-0645">Protease</keyword>
<comment type="caution">
    <text evidence="11">The sequence shown here is derived from an EMBL/GenBank/DDBJ whole genome shotgun (WGS) entry which is preliminary data.</text>
</comment>
<gene>
    <name evidence="11" type="ORF">F0Q45_03945</name>
</gene>
<feature type="active site" description="Proton donor/acceptor" evidence="9">
    <location>
        <position position="229"/>
    </location>
</feature>
<dbReference type="InterPro" id="IPR009045">
    <property type="entry name" value="Zn_M74/Hedgehog-like"/>
</dbReference>
<dbReference type="HAMAP" id="MF_01924">
    <property type="entry name" value="A_A_dipeptidase"/>
    <property type="match status" value="1"/>
</dbReference>
<evidence type="ECO:0000256" key="10">
    <source>
        <dbReference type="SAM" id="SignalP"/>
    </source>
</evidence>
<evidence type="ECO:0000256" key="2">
    <source>
        <dbReference type="ARBA" id="ARBA00022670"/>
    </source>
</evidence>
<keyword evidence="12" id="KW-1185">Reference proteome</keyword>
<protein>
    <recommendedName>
        <fullName evidence="9">D-alanyl-D-alanine dipeptidase</fullName>
        <shortName evidence="9">D-Ala-D-Ala dipeptidase</shortName>
        <ecNumber evidence="9">3.4.13.22</ecNumber>
    </recommendedName>
</protein>
<dbReference type="Gene3D" id="3.30.1380.10">
    <property type="match status" value="1"/>
</dbReference>
<name>A0A5B1BWB4_MYCSI</name>
<reference evidence="11 12" key="1">
    <citation type="submission" date="2019-09" db="EMBL/GenBank/DDBJ databases">
        <title>Report of infection by Mycobacterium simiae a patient suffering from pulmonary tuberculosis.</title>
        <authorList>
            <person name="Mohanty P.S."/>
            <person name="Bansal A.K."/>
            <person name="Singh H."/>
            <person name="Sharma S."/>
            <person name="Patil S.A."/>
            <person name="Upadhaya P."/>
            <person name="Singh P.K."/>
            <person name="Kumar D."/>
            <person name="Kumar S."/>
            <person name="Singh R.K."/>
            <person name="Chaudhary B."/>
        </authorList>
    </citation>
    <scope>NUCLEOTIDE SEQUENCE [LARGE SCALE GENOMIC DNA]</scope>
    <source>
        <strain evidence="11 12">JAL-560-SIM</strain>
    </source>
</reference>
<dbReference type="InterPro" id="IPR000755">
    <property type="entry name" value="A_A_dipeptidase"/>
</dbReference>
<dbReference type="PANTHER" id="PTHR43126:SF1">
    <property type="entry name" value="D-ALANYL-D-ALANINE DIPEPTIDASE"/>
    <property type="match status" value="1"/>
</dbReference>
<evidence type="ECO:0000256" key="9">
    <source>
        <dbReference type="HAMAP-Rule" id="MF_01924"/>
    </source>
</evidence>
<feature type="signal peptide" evidence="10">
    <location>
        <begin position="1"/>
        <end position="24"/>
    </location>
</feature>
<feature type="site" description="Transition state stabilizer" evidence="9">
    <location>
        <position position="125"/>
    </location>
</feature>
<evidence type="ECO:0000256" key="3">
    <source>
        <dbReference type="ARBA" id="ARBA00022723"/>
    </source>
</evidence>
<dbReference type="EC" id="3.4.13.22" evidence="9"/>
<keyword evidence="5 9" id="KW-0862">Zinc</keyword>
<dbReference type="PANTHER" id="PTHR43126">
    <property type="entry name" value="D-ALANYL-D-ALANINE DIPEPTIDASE"/>
    <property type="match status" value="1"/>
</dbReference>
<keyword evidence="3 9" id="KW-0479">Metal-binding</keyword>
<dbReference type="SUPFAM" id="SSF55166">
    <property type="entry name" value="Hedgehog/DD-peptidase"/>
    <property type="match status" value="1"/>
</dbReference>
<keyword evidence="4 9" id="KW-0378">Hydrolase</keyword>
<evidence type="ECO:0000256" key="1">
    <source>
        <dbReference type="ARBA" id="ARBA00001362"/>
    </source>
</evidence>
<comment type="cofactor">
    <cofactor evidence="9">
        <name>Zn(2+)</name>
        <dbReference type="ChEBI" id="CHEBI:29105"/>
    </cofactor>
    <text evidence="9">Binds 1 zinc ion per subunit.</text>
</comment>
<evidence type="ECO:0000313" key="12">
    <source>
        <dbReference type="Proteomes" id="UP000324701"/>
    </source>
</evidence>
<comment type="catalytic activity">
    <reaction evidence="1 9">
        <text>D-alanyl-D-alanine + H2O = 2 D-alanine</text>
        <dbReference type="Rhea" id="RHEA:20661"/>
        <dbReference type="ChEBI" id="CHEBI:15377"/>
        <dbReference type="ChEBI" id="CHEBI:57416"/>
        <dbReference type="ChEBI" id="CHEBI:57822"/>
        <dbReference type="EC" id="3.4.13.22"/>
    </reaction>
</comment>
<evidence type="ECO:0000256" key="8">
    <source>
        <dbReference type="ARBA" id="ARBA00023316"/>
    </source>
</evidence>
<dbReference type="RefSeq" id="WP_149652709.1">
    <property type="nucleotide sequence ID" value="NZ_VTZN01000013.1"/>
</dbReference>
<evidence type="ECO:0000256" key="4">
    <source>
        <dbReference type="ARBA" id="ARBA00022801"/>
    </source>
</evidence>
<dbReference type="Pfam" id="PF01427">
    <property type="entry name" value="Peptidase_M15"/>
    <property type="match status" value="1"/>
</dbReference>
<comment type="function">
    <text evidence="9">Catalyzes hydrolysis of the D-alanyl-D-alanine dipeptide.</text>
</comment>
<keyword evidence="7 9" id="KW-0482">Metalloprotease</keyword>
<dbReference type="GO" id="GO:0071555">
    <property type="term" value="P:cell wall organization"/>
    <property type="evidence" value="ECO:0007669"/>
    <property type="project" value="UniProtKB-KW"/>
</dbReference>
<proteinExistence type="inferred from homology"/>
<comment type="similarity">
    <text evidence="9">Belongs to the peptidase M15D family.</text>
</comment>
<keyword evidence="8" id="KW-0961">Cell wall biogenesis/degradation</keyword>
<dbReference type="GO" id="GO:0006508">
    <property type="term" value="P:proteolysis"/>
    <property type="evidence" value="ECO:0007669"/>
    <property type="project" value="UniProtKB-KW"/>
</dbReference>
<dbReference type="OrthoDB" id="9801430at2"/>